<dbReference type="InterPro" id="IPR002397">
    <property type="entry name" value="Cyt_P450_B"/>
</dbReference>
<dbReference type="Pfam" id="PF00067">
    <property type="entry name" value="p450"/>
    <property type="match status" value="1"/>
</dbReference>
<dbReference type="SUPFAM" id="SSF48264">
    <property type="entry name" value="Cytochrome P450"/>
    <property type="match status" value="1"/>
</dbReference>
<dbReference type="EMBL" id="BAAANL010000009">
    <property type="protein sequence ID" value="GAA1874216.1"/>
    <property type="molecule type" value="Genomic_DNA"/>
</dbReference>
<dbReference type="InterPro" id="IPR017972">
    <property type="entry name" value="Cyt_P450_CS"/>
</dbReference>
<protein>
    <submittedName>
        <fullName evidence="3">Cytochrome P450</fullName>
    </submittedName>
</protein>
<proteinExistence type="inferred from homology"/>
<dbReference type="InterPro" id="IPR036396">
    <property type="entry name" value="Cyt_P450_sf"/>
</dbReference>
<keyword evidence="2" id="KW-0479">Metal-binding</keyword>
<dbReference type="InterPro" id="IPR001128">
    <property type="entry name" value="Cyt_P450"/>
</dbReference>
<name>A0ABN2NNG5_9MICO</name>
<dbReference type="Gene3D" id="1.10.630.10">
    <property type="entry name" value="Cytochrome P450"/>
    <property type="match status" value="1"/>
</dbReference>
<dbReference type="PROSITE" id="PS00086">
    <property type="entry name" value="CYTOCHROME_P450"/>
    <property type="match status" value="1"/>
</dbReference>
<keyword evidence="4" id="KW-1185">Reference proteome</keyword>
<gene>
    <name evidence="3" type="ORF">GCM10009751_37190</name>
</gene>
<evidence type="ECO:0000313" key="4">
    <source>
        <dbReference type="Proteomes" id="UP001501094"/>
    </source>
</evidence>
<evidence type="ECO:0000256" key="2">
    <source>
        <dbReference type="RuleBase" id="RU000461"/>
    </source>
</evidence>
<dbReference type="Proteomes" id="UP001501094">
    <property type="component" value="Unassembled WGS sequence"/>
</dbReference>
<evidence type="ECO:0000256" key="1">
    <source>
        <dbReference type="ARBA" id="ARBA00010617"/>
    </source>
</evidence>
<evidence type="ECO:0000313" key="3">
    <source>
        <dbReference type="EMBL" id="GAA1874216.1"/>
    </source>
</evidence>
<dbReference type="PANTHER" id="PTHR46696">
    <property type="entry name" value="P450, PUTATIVE (EUROFUNG)-RELATED"/>
    <property type="match status" value="1"/>
</dbReference>
<comment type="similarity">
    <text evidence="1 2">Belongs to the cytochrome P450 family.</text>
</comment>
<comment type="caution">
    <text evidence="3">The sequence shown here is derived from an EMBL/GenBank/DDBJ whole genome shotgun (WGS) entry which is preliminary data.</text>
</comment>
<dbReference type="RefSeq" id="WP_344105921.1">
    <property type="nucleotide sequence ID" value="NZ_BAAANL010000009.1"/>
</dbReference>
<dbReference type="PRINTS" id="PR00385">
    <property type="entry name" value="P450"/>
</dbReference>
<keyword evidence="2" id="KW-0503">Monooxygenase</keyword>
<keyword evidence="2" id="KW-0408">Iron</keyword>
<dbReference type="PRINTS" id="PR00359">
    <property type="entry name" value="BP450"/>
</dbReference>
<keyword evidence="2" id="KW-0560">Oxidoreductase</keyword>
<dbReference type="PANTHER" id="PTHR46696:SF1">
    <property type="entry name" value="CYTOCHROME P450 YJIB-RELATED"/>
    <property type="match status" value="1"/>
</dbReference>
<accession>A0ABN2NNG5</accession>
<reference evidence="3 4" key="1">
    <citation type="journal article" date="2019" name="Int. J. Syst. Evol. Microbiol.">
        <title>The Global Catalogue of Microorganisms (GCM) 10K type strain sequencing project: providing services to taxonomists for standard genome sequencing and annotation.</title>
        <authorList>
            <consortium name="The Broad Institute Genomics Platform"/>
            <consortium name="The Broad Institute Genome Sequencing Center for Infectious Disease"/>
            <person name="Wu L."/>
            <person name="Ma J."/>
        </authorList>
    </citation>
    <scope>NUCLEOTIDE SEQUENCE [LARGE SCALE GENOMIC DNA]</scope>
    <source>
        <strain evidence="3 4">JCM 14326</strain>
    </source>
</reference>
<organism evidence="3 4">
    <name type="scientific">Myceligenerans crystallogenes</name>
    <dbReference type="NCBI Taxonomy" id="316335"/>
    <lineage>
        <taxon>Bacteria</taxon>
        <taxon>Bacillati</taxon>
        <taxon>Actinomycetota</taxon>
        <taxon>Actinomycetes</taxon>
        <taxon>Micrococcales</taxon>
        <taxon>Promicromonosporaceae</taxon>
        <taxon>Myceligenerans</taxon>
    </lineage>
</organism>
<sequence>MTSNPYVIDPAGTDIQGESARLRQRGPITRVLLPGGVAAWAVTDLHLARKLMTDPRVSKSSLHWDPDQIPENWSLAPWANLVHGQPAQPDNPFHAYGTEHKRLRAPARGAFAPRRITAMRPDIEAITTRVLDQIADVGRDGQPVDLRAEFAFPIPIAVIQGLLGMREDGLAAQIQVCAGRVFDTTISREDAQANQRELHGLLQEFLARKAHESARDLTCDLLASDVLSPQEVLGVVRLMITAGFETTVNLIGQVLFALLANPGLIEAVRCGQVACADVIQETLRHQAPVAHALSRFAVEEIRTGDVVIGKGDFIVIGLAATGRDPNTHTDPDRFDPTRPDADHIAFGWGVHRCLGEPLARLETEIAIAMLIDRFDLQPAEDLNSIPPDTGFIPNGHARLPVLLRARHHTPPRTSR</sequence>
<keyword evidence="2" id="KW-0349">Heme</keyword>